<dbReference type="eggNOG" id="COG0714">
    <property type="taxonomic scope" value="Bacteria"/>
</dbReference>
<organism evidence="1 2">
    <name type="scientific">Prevotella disiens FB035-09AN</name>
    <dbReference type="NCBI Taxonomy" id="866771"/>
    <lineage>
        <taxon>Bacteria</taxon>
        <taxon>Pseudomonadati</taxon>
        <taxon>Bacteroidota</taxon>
        <taxon>Bacteroidia</taxon>
        <taxon>Bacteroidales</taxon>
        <taxon>Prevotellaceae</taxon>
        <taxon>Prevotella</taxon>
    </lineage>
</organism>
<dbReference type="EMBL" id="AEDO01000052">
    <property type="protein sequence ID" value="EFL45290.1"/>
    <property type="molecule type" value="Genomic_DNA"/>
</dbReference>
<evidence type="ECO:0008006" key="3">
    <source>
        <dbReference type="Google" id="ProtNLM"/>
    </source>
</evidence>
<proteinExistence type="predicted"/>
<dbReference type="InterPro" id="IPR001387">
    <property type="entry name" value="Cro/C1-type_HTH"/>
</dbReference>
<gene>
    <name evidence="1" type="ORF">HMPREF9296_0376</name>
</gene>
<dbReference type="InterPro" id="IPR025048">
    <property type="entry name" value="DUF3987"/>
</dbReference>
<dbReference type="Pfam" id="PF13148">
    <property type="entry name" value="DUF3987"/>
    <property type="match status" value="2"/>
</dbReference>
<name>E1KTA1_9BACT</name>
<evidence type="ECO:0000313" key="1">
    <source>
        <dbReference type="EMBL" id="EFL45290.1"/>
    </source>
</evidence>
<dbReference type="STRING" id="866771.HMPREF9296_0376"/>
<dbReference type="Proteomes" id="UP000003610">
    <property type="component" value="Unassembled WGS sequence"/>
</dbReference>
<protein>
    <recommendedName>
        <fullName evidence="3">Primase C-terminal 1 domain-containing protein</fullName>
    </recommendedName>
</protein>
<evidence type="ECO:0000313" key="2">
    <source>
        <dbReference type="Proteomes" id="UP000003610"/>
    </source>
</evidence>
<sequence>MSEHIMPFDGNGQPDFLSIINSEVEKVEPVNKVPPNLSAVQAPTLELPESLPTPPDQPKETSHLKASTFAEPVLPIEWFSEPVQEYIRTVSESYGCPLEYVVVNSLFTAGIAAGKKAQLVTNPYTNYPCDFFCMVGKPSRNKTGPLKEVTRPLREHDKADFAKYLEEKAAYDQRKREDKNYSGEQPVFHQRIVGDSSPESRNALLAQGDMIGVVADELKSFIDSLGRYSKGGNGVGAELSQLLSIWSNVGFAINRKSEETKLIDDPAMCINGGIQPELLGKTFSSDALMDSGFTQRFLFIYPDKGPFIKRCDRKFMTPEMRESWSGIVGRLFDMQPLTLQLSHEANRLYSNVADDNDMRADAEEDCYISGMIQKMNIHTLRLAIMAHLLSDHWNEPVITAEGMGHAIRMANYFTRIHIERIYPLLRGSAATQRPMTNGDLLRAVNRQFTIKSQNALAEALGVSQQYVNKILKVPPAPERREEQ</sequence>
<dbReference type="RefSeq" id="WP_004357827.1">
    <property type="nucleotide sequence ID" value="NZ_AEDO01000052.1"/>
</dbReference>
<accession>E1KTA1</accession>
<dbReference type="AlphaFoldDB" id="E1KTA1"/>
<reference evidence="1 2" key="1">
    <citation type="submission" date="2010-08" db="EMBL/GenBank/DDBJ databases">
        <authorList>
            <person name="Durkin A.S."/>
            <person name="Madupu R."/>
            <person name="Torralba M."/>
            <person name="Gillis M."/>
            <person name="Methe B."/>
            <person name="Sutton G."/>
            <person name="Nelson K.E."/>
        </authorList>
    </citation>
    <scope>NUCLEOTIDE SEQUENCE [LARGE SCALE GENOMIC DNA]</scope>
    <source>
        <strain evidence="1 2">FB035-09AN</strain>
    </source>
</reference>
<comment type="caution">
    <text evidence="1">The sequence shown here is derived from an EMBL/GenBank/DDBJ whole genome shotgun (WGS) entry which is preliminary data.</text>
</comment>
<dbReference type="CDD" id="cd00093">
    <property type="entry name" value="HTH_XRE"/>
    <property type="match status" value="1"/>
</dbReference>